<dbReference type="AlphaFoldDB" id="B1C1I8"/>
<gene>
    <name evidence="1" type="ORF">CLOSPI_01088</name>
</gene>
<keyword evidence="2" id="KW-1185">Reference proteome</keyword>
<proteinExistence type="predicted"/>
<dbReference type="HOGENOM" id="CLU_3116502_0_0_9"/>
<name>B1C1I8_9FIRM</name>
<dbReference type="Proteomes" id="UP000004910">
    <property type="component" value="Unassembled WGS sequence"/>
</dbReference>
<organism evidence="1 2">
    <name type="scientific">Thomasclavelia spiroformis DSM 1552</name>
    <dbReference type="NCBI Taxonomy" id="428126"/>
    <lineage>
        <taxon>Bacteria</taxon>
        <taxon>Bacillati</taxon>
        <taxon>Bacillota</taxon>
        <taxon>Erysipelotrichia</taxon>
        <taxon>Erysipelotrichales</taxon>
        <taxon>Coprobacillaceae</taxon>
        <taxon>Thomasclavelia</taxon>
    </lineage>
</organism>
<sequence>MYPLGRQYLEYAFIEDRYDVQILDEKGNDITEKFIEENKNIIKSVIGTQS</sequence>
<reference evidence="1" key="2">
    <citation type="submission" date="2014-06" db="EMBL/GenBank/DDBJ databases">
        <title>Draft genome sequence of Clostridium spiroforme (DSM 1552).</title>
        <authorList>
            <person name="Sudarsanam P."/>
            <person name="Ley R."/>
            <person name="Guruge J."/>
            <person name="Turnbaugh P.J."/>
            <person name="Mahowald M."/>
            <person name="Liep D."/>
            <person name="Gordon J."/>
        </authorList>
    </citation>
    <scope>NUCLEOTIDE SEQUENCE</scope>
    <source>
        <strain evidence="1">DSM 1552</strain>
    </source>
</reference>
<comment type="caution">
    <text evidence="1">The sequence shown here is derived from an EMBL/GenBank/DDBJ whole genome shotgun (WGS) entry which is preliminary data.</text>
</comment>
<dbReference type="EMBL" id="ABIK02000007">
    <property type="protein sequence ID" value="EDS75243.1"/>
    <property type="molecule type" value="Genomic_DNA"/>
</dbReference>
<evidence type="ECO:0000313" key="1">
    <source>
        <dbReference type="EMBL" id="EDS75243.1"/>
    </source>
</evidence>
<reference evidence="1" key="1">
    <citation type="submission" date="2008-02" db="EMBL/GenBank/DDBJ databases">
        <authorList>
            <person name="Fulton L."/>
            <person name="Clifton S."/>
            <person name="Fulton B."/>
            <person name="Xu J."/>
            <person name="Minx P."/>
            <person name="Pepin K.H."/>
            <person name="Johnson M."/>
            <person name="Thiruvilangam P."/>
            <person name="Bhonagiri V."/>
            <person name="Nash W.E."/>
            <person name="Mardis E.R."/>
            <person name="Wilson R.K."/>
        </authorList>
    </citation>
    <scope>NUCLEOTIDE SEQUENCE [LARGE SCALE GENOMIC DNA]</scope>
    <source>
        <strain evidence="1">DSM 1552</strain>
    </source>
</reference>
<evidence type="ECO:0000313" key="2">
    <source>
        <dbReference type="Proteomes" id="UP000004910"/>
    </source>
</evidence>
<protein>
    <submittedName>
        <fullName evidence="1">Uncharacterized protein</fullName>
    </submittedName>
</protein>
<accession>B1C1I8</accession>